<evidence type="ECO:0000259" key="1">
    <source>
        <dbReference type="Pfam" id="PF00501"/>
    </source>
</evidence>
<dbReference type="InterPro" id="IPR020459">
    <property type="entry name" value="AMP-binding"/>
</dbReference>
<dbReference type="PANTHER" id="PTHR45527:SF1">
    <property type="entry name" value="FATTY ACID SYNTHASE"/>
    <property type="match status" value="1"/>
</dbReference>
<name>A0ABW4JRS5_9BACL</name>
<protein>
    <submittedName>
        <fullName evidence="2">AMP-binding protein</fullName>
    </submittedName>
</protein>
<dbReference type="Pfam" id="PF00501">
    <property type="entry name" value="AMP-binding"/>
    <property type="match status" value="1"/>
</dbReference>
<dbReference type="Gene3D" id="3.40.50.980">
    <property type="match status" value="2"/>
</dbReference>
<proteinExistence type="predicted"/>
<dbReference type="EMBL" id="JBHUCX010000093">
    <property type="protein sequence ID" value="MFD1677557.1"/>
    <property type="molecule type" value="Genomic_DNA"/>
</dbReference>
<accession>A0ABW4JRS5</accession>
<gene>
    <name evidence="2" type="ORF">ACFSB2_23120</name>
</gene>
<dbReference type="PANTHER" id="PTHR45527">
    <property type="entry name" value="NONRIBOSOMAL PEPTIDE SYNTHETASE"/>
    <property type="match status" value="1"/>
</dbReference>
<feature type="non-terminal residue" evidence="2">
    <location>
        <position position="1"/>
    </location>
</feature>
<dbReference type="InterPro" id="IPR000873">
    <property type="entry name" value="AMP-dep_synth/lig_dom"/>
</dbReference>
<feature type="domain" description="AMP-dependent synthetase/ligase" evidence="1">
    <location>
        <begin position="8"/>
        <end position="223"/>
    </location>
</feature>
<comment type="caution">
    <text evidence="2">The sequence shown here is derived from an EMBL/GenBank/DDBJ whole genome shotgun (WGS) entry which is preliminary data.</text>
</comment>
<organism evidence="2 3">
    <name type="scientific">Alicyclobacillus fodiniaquatilis</name>
    <dbReference type="NCBI Taxonomy" id="1661150"/>
    <lineage>
        <taxon>Bacteria</taxon>
        <taxon>Bacillati</taxon>
        <taxon>Bacillota</taxon>
        <taxon>Bacilli</taxon>
        <taxon>Bacillales</taxon>
        <taxon>Alicyclobacillaceae</taxon>
        <taxon>Alicyclobacillus</taxon>
    </lineage>
</organism>
<dbReference type="Gene3D" id="2.30.38.10">
    <property type="entry name" value="Luciferase, Domain 3"/>
    <property type="match status" value="1"/>
</dbReference>
<dbReference type="PROSITE" id="PS00455">
    <property type="entry name" value="AMP_BINDING"/>
    <property type="match status" value="1"/>
</dbReference>
<dbReference type="InterPro" id="IPR020845">
    <property type="entry name" value="AMP-binding_CS"/>
</dbReference>
<feature type="non-terminal residue" evidence="2">
    <location>
        <position position="253"/>
    </location>
</feature>
<dbReference type="PRINTS" id="PR00154">
    <property type="entry name" value="AMPBINDING"/>
</dbReference>
<sequence>TEKANLSVSVQPNHLAYVIYTSGSTGTPKGVMIEHIALVNYISWAQKMYVGSEKIDFPLYSSIAFDLTITSIFTPLLTGNRVFIYRDNDLARILSLMADNERIGIIKLTPTHLRILLEQDKIPTGICKFIVGGESLETELSKSVTRKFGTRIEIINEYGPTEATVGCMIYCFDVFKDVRFSVPIGRPAYNMRIYLLNSMFCEVPQGVTGEIYIAGAGLARGYLNQPELTAEKFVENPFEPGERMYRTGDLARW</sequence>
<dbReference type="SUPFAM" id="SSF56801">
    <property type="entry name" value="Acetyl-CoA synthetase-like"/>
    <property type="match status" value="1"/>
</dbReference>
<evidence type="ECO:0000313" key="3">
    <source>
        <dbReference type="Proteomes" id="UP001597079"/>
    </source>
</evidence>
<keyword evidence="3" id="KW-1185">Reference proteome</keyword>
<reference evidence="3" key="1">
    <citation type="journal article" date="2019" name="Int. J. Syst. Evol. Microbiol.">
        <title>The Global Catalogue of Microorganisms (GCM) 10K type strain sequencing project: providing services to taxonomists for standard genome sequencing and annotation.</title>
        <authorList>
            <consortium name="The Broad Institute Genomics Platform"/>
            <consortium name="The Broad Institute Genome Sequencing Center for Infectious Disease"/>
            <person name="Wu L."/>
            <person name="Ma J."/>
        </authorList>
    </citation>
    <scope>NUCLEOTIDE SEQUENCE [LARGE SCALE GENOMIC DNA]</scope>
    <source>
        <strain evidence="3">CGMCC 1.12286</strain>
    </source>
</reference>
<dbReference type="Proteomes" id="UP001597079">
    <property type="component" value="Unassembled WGS sequence"/>
</dbReference>
<evidence type="ECO:0000313" key="2">
    <source>
        <dbReference type="EMBL" id="MFD1677557.1"/>
    </source>
</evidence>
<dbReference type="RefSeq" id="WP_377945471.1">
    <property type="nucleotide sequence ID" value="NZ_JBHUCX010000093.1"/>
</dbReference>